<feature type="domain" description="S-Me-THD-like C-terminal" evidence="2">
    <location>
        <begin position="176"/>
        <end position="324"/>
    </location>
</feature>
<dbReference type="Gene3D" id="2.40.390.10">
    <property type="entry name" value="CV3147-like"/>
    <property type="match status" value="1"/>
</dbReference>
<sequence length="352" mass="37437">MATRTLTKEDAEKAVYGGCILGGGGGGWIYDGLEKTEEVFKLGNPTLASVDEFQDQDYVVCVSLVGAPSAKNMHVDTKQLIDTVKRMQKEFPHPIKALMTNENGASTTINGWLQSVATGLPFLDAPCNGRAHPTGSMGSLNLSEVPGYKSLQTFAGGKGEQQVEGAISASLDLSSSAVRAVSVQAGGMVGVCRNPVDISYIKKNAALGGITQAIELGQVFLAEPQGYGRIEAASAFLGGKIVQSGRVDHFELKESGGFDVGLVQIGQLELTVWNEYMTAEQDGQRLGTFPDLIMTFNTQTGAPVVSAEIKAGMDITVIIVPQENIKLSSTMFNHKLLKAIEPVIQRKIVGKE</sequence>
<dbReference type="Gene3D" id="3.40.1610.10">
    <property type="entry name" value="CV3147-like domain"/>
    <property type="match status" value="1"/>
</dbReference>
<protein>
    <submittedName>
        <fullName evidence="3">DUF917 family protein</fullName>
    </submittedName>
</protein>
<proteinExistence type="predicted"/>
<dbReference type="InterPro" id="IPR048350">
    <property type="entry name" value="S-Me-THD-like_C"/>
</dbReference>
<accession>A0ABT9W3T7</accession>
<dbReference type="EMBL" id="JAUSTY010000021">
    <property type="protein sequence ID" value="MDQ0167920.1"/>
    <property type="molecule type" value="Genomic_DNA"/>
</dbReference>
<organism evidence="3 4">
    <name type="scientific">Caldalkalibacillus horti</name>
    <dbReference type="NCBI Taxonomy" id="77523"/>
    <lineage>
        <taxon>Bacteria</taxon>
        <taxon>Bacillati</taxon>
        <taxon>Bacillota</taxon>
        <taxon>Bacilli</taxon>
        <taxon>Bacillales</taxon>
        <taxon>Bacillaceae</taxon>
        <taxon>Caldalkalibacillus</taxon>
    </lineage>
</organism>
<evidence type="ECO:0000313" key="3">
    <source>
        <dbReference type="EMBL" id="MDQ0167920.1"/>
    </source>
</evidence>
<dbReference type="Pfam" id="PF20906">
    <property type="entry name" value="S-Me-THD_C"/>
    <property type="match status" value="1"/>
</dbReference>
<dbReference type="InterPro" id="IPR024071">
    <property type="entry name" value="S-Me-THD_C_sf"/>
</dbReference>
<dbReference type="InterPro" id="IPR027479">
    <property type="entry name" value="S-Me-THD_N_sf"/>
</dbReference>
<dbReference type="Proteomes" id="UP001235840">
    <property type="component" value="Unassembled WGS sequence"/>
</dbReference>
<dbReference type="SUPFAM" id="SSF160991">
    <property type="entry name" value="CV3147-like"/>
    <property type="match status" value="1"/>
</dbReference>
<reference evidence="3 4" key="1">
    <citation type="submission" date="2023-07" db="EMBL/GenBank/DDBJ databases">
        <title>Genomic Encyclopedia of Type Strains, Phase IV (KMG-IV): sequencing the most valuable type-strain genomes for metagenomic binning, comparative biology and taxonomic classification.</title>
        <authorList>
            <person name="Goeker M."/>
        </authorList>
    </citation>
    <scope>NUCLEOTIDE SEQUENCE [LARGE SCALE GENOMIC DNA]</scope>
    <source>
        <strain evidence="3 4">DSM 12751</strain>
    </source>
</reference>
<evidence type="ECO:0000313" key="4">
    <source>
        <dbReference type="Proteomes" id="UP001235840"/>
    </source>
</evidence>
<comment type="caution">
    <text evidence="3">The sequence shown here is derived from an EMBL/GenBank/DDBJ whole genome shotgun (WGS) entry which is preliminary data.</text>
</comment>
<feature type="domain" description="S-Me-THD N-terminal" evidence="1">
    <location>
        <begin position="10"/>
        <end position="147"/>
    </location>
</feature>
<gene>
    <name evidence="3" type="ORF">J2S11_003850</name>
</gene>
<keyword evidence="4" id="KW-1185">Reference proteome</keyword>
<dbReference type="RefSeq" id="WP_307397236.1">
    <property type="nucleotide sequence ID" value="NZ_BAAADK010000013.1"/>
</dbReference>
<evidence type="ECO:0000259" key="1">
    <source>
        <dbReference type="Pfam" id="PF06032"/>
    </source>
</evidence>
<evidence type="ECO:0000259" key="2">
    <source>
        <dbReference type="Pfam" id="PF20906"/>
    </source>
</evidence>
<dbReference type="InterPro" id="IPR010318">
    <property type="entry name" value="S-Me-THD_N"/>
</dbReference>
<name>A0ABT9W3T7_9BACI</name>
<dbReference type="Pfam" id="PF06032">
    <property type="entry name" value="S-Me-THD_N"/>
    <property type="match status" value="1"/>
</dbReference>